<evidence type="ECO:0000256" key="2">
    <source>
        <dbReference type="SAM" id="Phobius"/>
    </source>
</evidence>
<name>A0A2T4UEF5_9ACTN</name>
<feature type="compositionally biased region" description="Pro residues" evidence="1">
    <location>
        <begin position="177"/>
        <end position="190"/>
    </location>
</feature>
<comment type="caution">
    <text evidence="3">The sequence shown here is derived from an EMBL/GenBank/DDBJ whole genome shotgun (WGS) entry which is preliminary data.</text>
</comment>
<keyword evidence="2" id="KW-0472">Membrane</keyword>
<dbReference type="AlphaFoldDB" id="A0A2T4UEF5"/>
<dbReference type="SUPFAM" id="SSF52091">
    <property type="entry name" value="SpoIIaa-like"/>
    <property type="match status" value="1"/>
</dbReference>
<evidence type="ECO:0000313" key="4">
    <source>
        <dbReference type="Proteomes" id="UP000240739"/>
    </source>
</evidence>
<feature type="region of interest" description="Disordered" evidence="1">
    <location>
        <begin position="172"/>
        <end position="196"/>
    </location>
</feature>
<evidence type="ECO:0000256" key="1">
    <source>
        <dbReference type="SAM" id="MobiDB-lite"/>
    </source>
</evidence>
<reference evidence="3 4" key="1">
    <citation type="submission" date="2018-03" db="EMBL/GenBank/DDBJ databases">
        <title>Aquarubrobacter algicola gen. nov., sp. nov., a novel actinobacterium isolated from shallow eutrophic lake during the end of cyanobacterial harmful algal blooms.</title>
        <authorList>
            <person name="Chun S.J."/>
        </authorList>
    </citation>
    <scope>NUCLEOTIDE SEQUENCE [LARGE SCALE GENOMIC DNA]</scope>
    <source>
        <strain evidence="3 4">Seoho-28</strain>
    </source>
</reference>
<feature type="transmembrane region" description="Helical" evidence="2">
    <location>
        <begin position="31"/>
        <end position="51"/>
    </location>
</feature>
<keyword evidence="2" id="KW-0812">Transmembrane</keyword>
<proteinExistence type="predicted"/>
<dbReference type="InterPro" id="IPR036513">
    <property type="entry name" value="STAS_dom_sf"/>
</dbReference>
<evidence type="ECO:0000313" key="3">
    <source>
        <dbReference type="EMBL" id="PTL56169.1"/>
    </source>
</evidence>
<protein>
    <recommendedName>
        <fullName evidence="5">STAS domain-containing protein</fullName>
    </recommendedName>
</protein>
<organism evidence="3 4">
    <name type="scientific">Paraconexibacter algicola</name>
    <dbReference type="NCBI Taxonomy" id="2133960"/>
    <lineage>
        <taxon>Bacteria</taxon>
        <taxon>Bacillati</taxon>
        <taxon>Actinomycetota</taxon>
        <taxon>Thermoleophilia</taxon>
        <taxon>Solirubrobacterales</taxon>
        <taxon>Paraconexibacteraceae</taxon>
        <taxon>Paraconexibacter</taxon>
    </lineage>
</organism>
<feature type="transmembrane region" description="Helical" evidence="2">
    <location>
        <begin position="71"/>
        <end position="94"/>
    </location>
</feature>
<gene>
    <name evidence="3" type="ORF">C7Y72_14350</name>
</gene>
<accession>A0A2T4UEF5</accession>
<keyword evidence="2" id="KW-1133">Transmembrane helix</keyword>
<sequence length="373" mass="37875">MEQDQGSAERPRSIAGTATGGATTFQRALPFLVALIPLAIAIAVVPGRTLAVDACPPGGEGLLGCQIQKGWAPYVTAVSLVWLGLYVAGQIVFLGGPRLLAHLRAGDRLRRAPRLTGTAGHSDPALAAASWGQAASTTEATKVMGGFAWSQAASRAARVTATPELLGAIAPRETHPPLRPAPAAPAPPAPVADVTTAAPAPRPVSLAGGTALHVCGTCLRIVEGDPQAQGLTCAGCGTLVLPQARVRSAAPVPAADDPTRIVLLAGVLDARGVQRLEQAIVRRPGEPRRIVVLQLPSGCAVDGAARSAVLRAVASAHADDGEIVLAVTDAQLRGELTALGLTVAPTTTDAMTLAAELDVARPHLSLVPRQVAG</sequence>
<dbReference type="EMBL" id="PYYB01000002">
    <property type="protein sequence ID" value="PTL56169.1"/>
    <property type="molecule type" value="Genomic_DNA"/>
</dbReference>
<dbReference type="RefSeq" id="WP_107569888.1">
    <property type="nucleotide sequence ID" value="NZ_PYYB01000002.1"/>
</dbReference>
<keyword evidence="4" id="KW-1185">Reference proteome</keyword>
<evidence type="ECO:0008006" key="5">
    <source>
        <dbReference type="Google" id="ProtNLM"/>
    </source>
</evidence>
<dbReference type="Proteomes" id="UP000240739">
    <property type="component" value="Unassembled WGS sequence"/>
</dbReference>